<reference evidence="3 4" key="1">
    <citation type="submission" date="2018-06" db="EMBL/GenBank/DDBJ databases">
        <authorList>
            <consortium name="Pathogen Informatics"/>
            <person name="Doyle S."/>
        </authorList>
    </citation>
    <scope>NUCLEOTIDE SEQUENCE [LARGE SCALE GENOMIC DNA]</scope>
    <source>
        <strain evidence="3 4">NCTC10684</strain>
    </source>
</reference>
<protein>
    <submittedName>
        <fullName evidence="3">Homoserine O-acetyltransferase</fullName>
        <ecNumber evidence="3">2.3.1.31</ecNumber>
    </submittedName>
</protein>
<proteinExistence type="predicted"/>
<dbReference type="GO" id="GO:0004414">
    <property type="term" value="F:homoserine O-acetyltransferase activity"/>
    <property type="evidence" value="ECO:0007669"/>
    <property type="project" value="UniProtKB-EC"/>
</dbReference>
<keyword evidence="3" id="KW-0808">Transferase</keyword>
<dbReference type="EMBL" id="UFSM01000001">
    <property type="protein sequence ID" value="SUU90167.1"/>
    <property type="molecule type" value="Genomic_DNA"/>
</dbReference>
<feature type="domain" description="AB hydrolase-1" evidence="2">
    <location>
        <begin position="75"/>
        <end position="326"/>
    </location>
</feature>
<dbReference type="InterPro" id="IPR000073">
    <property type="entry name" value="AB_hydrolase_1"/>
</dbReference>
<keyword evidence="3" id="KW-0012">Acyltransferase</keyword>
<evidence type="ECO:0000256" key="1">
    <source>
        <dbReference type="PIRSR" id="PIRSR000443-1"/>
    </source>
</evidence>
<dbReference type="OrthoDB" id="9800754at2"/>
<evidence type="ECO:0000313" key="3">
    <source>
        <dbReference type="EMBL" id="SUU90167.1"/>
    </source>
</evidence>
<sequence length="349" mass="39325">MIDNPFYGPETQGAFQLYDLGDLILESGETLRRAKLAYRTFGQLNAEKSNAILVTTWFSGTGKVMEDVYVGRDHALNPDEYFIIVIDQIGSGVSSSPQNTPAPQSMAKFPKVRIEDDVRAQHRLIIEHFGIERLALVVGGSMGGQQVYEWSVRYPEMVVRAAPIAATARISHHQVIFVDACAEALMSDPAWNGGWYQNSHDVRNGMDRLSRIVSTQGWSPQFYQQERWRAVLGMSSIDDFINGVMKAYFEPMDPNVLLCEMWKWQRADVSRHVGGDLSAALKRITAKTYVMPISHDMFFPPHECEADCALIEGAELKVIHSPEGHMGLNGFERGYMRQVDEHLRALLRS</sequence>
<dbReference type="SUPFAM" id="SSF53474">
    <property type="entry name" value="alpha/beta-Hydrolases"/>
    <property type="match status" value="1"/>
</dbReference>
<accession>A0A380WMG0</accession>
<dbReference type="Gene3D" id="3.40.50.1820">
    <property type="entry name" value="alpha/beta hydrolase"/>
    <property type="match status" value="1"/>
</dbReference>
<dbReference type="PANTHER" id="PTHR32268">
    <property type="entry name" value="HOMOSERINE O-ACETYLTRANSFERASE"/>
    <property type="match status" value="1"/>
</dbReference>
<gene>
    <name evidence="3" type="primary">metX_1</name>
    <name evidence="3" type="ORF">NCTC10684_03417</name>
</gene>
<dbReference type="InterPro" id="IPR029058">
    <property type="entry name" value="AB_hydrolase_fold"/>
</dbReference>
<organism evidence="3 4">
    <name type="scientific">Aminobacter aminovorans</name>
    <name type="common">Chelatobacter heintzii</name>
    <dbReference type="NCBI Taxonomy" id="83263"/>
    <lineage>
        <taxon>Bacteria</taxon>
        <taxon>Pseudomonadati</taxon>
        <taxon>Pseudomonadota</taxon>
        <taxon>Alphaproteobacteria</taxon>
        <taxon>Hyphomicrobiales</taxon>
        <taxon>Phyllobacteriaceae</taxon>
        <taxon>Aminobacter</taxon>
    </lineage>
</organism>
<dbReference type="Pfam" id="PF00561">
    <property type="entry name" value="Abhydrolase_1"/>
    <property type="match status" value="1"/>
</dbReference>
<feature type="active site" evidence="1">
    <location>
        <position position="325"/>
    </location>
</feature>
<dbReference type="RefSeq" id="WP_115732202.1">
    <property type="nucleotide sequence ID" value="NZ_BAAAVY010000002.1"/>
</dbReference>
<name>A0A380WMG0_AMIAI</name>
<dbReference type="AlphaFoldDB" id="A0A380WMG0"/>
<feature type="active site" evidence="1">
    <location>
        <position position="296"/>
    </location>
</feature>
<feature type="active site" description="Nucleophile" evidence="1">
    <location>
        <position position="141"/>
    </location>
</feature>
<dbReference type="NCBIfam" id="NF005757">
    <property type="entry name" value="PRK07581.1"/>
    <property type="match status" value="1"/>
</dbReference>
<evidence type="ECO:0000259" key="2">
    <source>
        <dbReference type="Pfam" id="PF00561"/>
    </source>
</evidence>
<dbReference type="PANTHER" id="PTHR32268:SF15">
    <property type="entry name" value="HOMOSERINE ACETYLTRANSFERASE FAMILY PROTEIN (AFU_ORTHOLOGUE AFUA_1G15350)"/>
    <property type="match status" value="1"/>
</dbReference>
<dbReference type="Proteomes" id="UP000254701">
    <property type="component" value="Unassembled WGS sequence"/>
</dbReference>
<evidence type="ECO:0000313" key="4">
    <source>
        <dbReference type="Proteomes" id="UP000254701"/>
    </source>
</evidence>
<dbReference type="InterPro" id="IPR008220">
    <property type="entry name" value="HAT_MetX-like"/>
</dbReference>
<dbReference type="EC" id="2.3.1.31" evidence="3"/>
<dbReference type="PIRSF" id="PIRSF000443">
    <property type="entry name" value="Homoser_Ac_trans"/>
    <property type="match status" value="1"/>
</dbReference>